<comment type="caution">
    <text evidence="2">The sequence shown here is derived from an EMBL/GenBank/DDBJ whole genome shotgun (WGS) entry which is preliminary data.</text>
</comment>
<dbReference type="SUPFAM" id="SSF55729">
    <property type="entry name" value="Acyl-CoA N-acyltransferases (Nat)"/>
    <property type="match status" value="1"/>
</dbReference>
<dbReference type="PROSITE" id="PS51186">
    <property type="entry name" value="GNAT"/>
    <property type="match status" value="1"/>
</dbReference>
<dbReference type="Gene3D" id="3.40.630.30">
    <property type="match status" value="1"/>
</dbReference>
<proteinExistence type="predicted"/>
<gene>
    <name evidence="2" type="ORF">RSA13_02385</name>
</gene>
<dbReference type="InterPro" id="IPR051531">
    <property type="entry name" value="N-acetyltransferase"/>
</dbReference>
<dbReference type="Pfam" id="PF13302">
    <property type="entry name" value="Acetyltransf_3"/>
    <property type="match status" value="1"/>
</dbReference>
<dbReference type="RefSeq" id="WP_058701909.1">
    <property type="nucleotide sequence ID" value="NZ_LDSH01000010.1"/>
</dbReference>
<dbReference type="InterPro" id="IPR000182">
    <property type="entry name" value="GNAT_dom"/>
</dbReference>
<sequence>MYLQSARLLLRAMRPSDDKDLFRIYGDPATNTFNPAGPYPSLAFAQQKLAERLTAFERYGFESWAISTRDAPDTLIGFGGLSVRKFAGELTNNLGYRFDTQAWGKGYATELSRFALDYGFNELGLASVTASVRRHHQASIHVLEKSGLRYIKEIYDVENAPPSLCYAMTREQWQASAERKY</sequence>
<reference evidence="2 3" key="1">
    <citation type="journal article" date="2016" name="Front. Microbiol.">
        <title>Genomic Resource of Rice Seed Associated Bacteria.</title>
        <authorList>
            <person name="Midha S."/>
            <person name="Bansal K."/>
            <person name="Sharma S."/>
            <person name="Kumar N."/>
            <person name="Patil P.P."/>
            <person name="Chaudhry V."/>
            <person name="Patil P.B."/>
        </authorList>
    </citation>
    <scope>NUCLEOTIDE SEQUENCE [LARGE SCALE GENOMIC DNA]</scope>
    <source>
        <strain evidence="2 3">RSA13</strain>
    </source>
</reference>
<dbReference type="GO" id="GO:0016747">
    <property type="term" value="F:acyltransferase activity, transferring groups other than amino-acyl groups"/>
    <property type="evidence" value="ECO:0007669"/>
    <property type="project" value="InterPro"/>
</dbReference>
<evidence type="ECO:0000259" key="1">
    <source>
        <dbReference type="PROSITE" id="PS51186"/>
    </source>
</evidence>
<dbReference type="PANTHER" id="PTHR43792">
    <property type="entry name" value="GNAT FAMILY, PUTATIVE (AFU_ORTHOLOGUE AFUA_3G00765)-RELATED-RELATED"/>
    <property type="match status" value="1"/>
</dbReference>
<feature type="domain" description="N-acetyltransferase" evidence="1">
    <location>
        <begin position="8"/>
        <end position="171"/>
    </location>
</feature>
<dbReference type="EMBL" id="LDSI01000002">
    <property type="protein sequence ID" value="KTT01288.1"/>
    <property type="molecule type" value="Genomic_DNA"/>
</dbReference>
<dbReference type="InterPro" id="IPR016181">
    <property type="entry name" value="Acyl_CoA_acyltransferase"/>
</dbReference>
<evidence type="ECO:0000313" key="3">
    <source>
        <dbReference type="Proteomes" id="UP000072520"/>
    </source>
</evidence>
<organism evidence="2 3">
    <name type="scientific">Pantoea stewartii</name>
    <dbReference type="NCBI Taxonomy" id="66269"/>
    <lineage>
        <taxon>Bacteria</taxon>
        <taxon>Pseudomonadati</taxon>
        <taxon>Pseudomonadota</taxon>
        <taxon>Gammaproteobacteria</taxon>
        <taxon>Enterobacterales</taxon>
        <taxon>Erwiniaceae</taxon>
        <taxon>Pantoea</taxon>
    </lineage>
</organism>
<name>A0AB34VL27_9GAMM</name>
<protein>
    <submittedName>
        <fullName evidence="2">GNAT family acetyltransferase</fullName>
    </submittedName>
</protein>
<dbReference type="PANTHER" id="PTHR43792:SF16">
    <property type="entry name" value="N-ACETYLTRANSFERASE DOMAIN-CONTAINING PROTEIN"/>
    <property type="match status" value="1"/>
</dbReference>
<dbReference type="Proteomes" id="UP000072520">
    <property type="component" value="Unassembled WGS sequence"/>
</dbReference>
<evidence type="ECO:0000313" key="2">
    <source>
        <dbReference type="EMBL" id="KTT01288.1"/>
    </source>
</evidence>
<accession>A0AB34VL27</accession>
<dbReference type="AlphaFoldDB" id="A0AB34VL27"/>